<feature type="domain" description="Myb-like" evidence="2">
    <location>
        <begin position="132"/>
        <end position="172"/>
    </location>
</feature>
<feature type="compositionally biased region" description="Basic and acidic residues" evidence="1">
    <location>
        <begin position="298"/>
        <end position="312"/>
    </location>
</feature>
<feature type="compositionally biased region" description="Low complexity" evidence="1">
    <location>
        <begin position="269"/>
        <end position="296"/>
    </location>
</feature>
<gene>
    <name evidence="3" type="ORF">GRF29_154g786992</name>
</gene>
<feature type="compositionally biased region" description="Basic residues" evidence="1">
    <location>
        <begin position="445"/>
        <end position="455"/>
    </location>
</feature>
<dbReference type="SUPFAM" id="SSF46689">
    <property type="entry name" value="Homeodomain-like"/>
    <property type="match status" value="1"/>
</dbReference>
<proteinExistence type="predicted"/>
<reference evidence="3 4" key="1">
    <citation type="submission" date="2021-02" db="EMBL/GenBank/DDBJ databases">
        <title>Genome assembly of Pseudopithomyces chartarum.</title>
        <authorList>
            <person name="Jauregui R."/>
            <person name="Singh J."/>
            <person name="Voisey C."/>
        </authorList>
    </citation>
    <scope>NUCLEOTIDE SEQUENCE [LARGE SCALE GENOMIC DNA]</scope>
    <source>
        <strain evidence="3 4">AGR01</strain>
    </source>
</reference>
<feature type="region of interest" description="Disordered" evidence="1">
    <location>
        <begin position="157"/>
        <end position="465"/>
    </location>
</feature>
<dbReference type="Proteomes" id="UP001280581">
    <property type="component" value="Unassembled WGS sequence"/>
</dbReference>
<protein>
    <recommendedName>
        <fullName evidence="2">Myb-like domain-containing protein</fullName>
    </recommendedName>
</protein>
<dbReference type="AlphaFoldDB" id="A0AAN6LV64"/>
<accession>A0AAN6LV64</accession>
<comment type="caution">
    <text evidence="3">The sequence shown here is derived from an EMBL/GenBank/DDBJ whole genome shotgun (WGS) entry which is preliminary data.</text>
</comment>
<feature type="compositionally biased region" description="Basic and acidic residues" evidence="1">
    <location>
        <begin position="363"/>
        <end position="373"/>
    </location>
</feature>
<feature type="compositionally biased region" description="Low complexity" evidence="1">
    <location>
        <begin position="328"/>
        <end position="338"/>
    </location>
</feature>
<evidence type="ECO:0000256" key="1">
    <source>
        <dbReference type="SAM" id="MobiDB-lite"/>
    </source>
</evidence>
<evidence type="ECO:0000313" key="3">
    <source>
        <dbReference type="EMBL" id="KAK3202795.1"/>
    </source>
</evidence>
<feature type="compositionally biased region" description="Basic and acidic residues" evidence="1">
    <location>
        <begin position="122"/>
        <end position="136"/>
    </location>
</feature>
<keyword evidence="4" id="KW-1185">Reference proteome</keyword>
<feature type="compositionally biased region" description="Basic and acidic residues" evidence="1">
    <location>
        <begin position="157"/>
        <end position="172"/>
    </location>
</feature>
<feature type="region of interest" description="Disordered" evidence="1">
    <location>
        <begin position="18"/>
        <end position="38"/>
    </location>
</feature>
<feature type="compositionally biased region" description="Low complexity" evidence="1">
    <location>
        <begin position="385"/>
        <end position="394"/>
    </location>
</feature>
<organism evidence="3 4">
    <name type="scientific">Pseudopithomyces chartarum</name>
    <dbReference type="NCBI Taxonomy" id="1892770"/>
    <lineage>
        <taxon>Eukaryota</taxon>
        <taxon>Fungi</taxon>
        <taxon>Dikarya</taxon>
        <taxon>Ascomycota</taxon>
        <taxon>Pezizomycotina</taxon>
        <taxon>Dothideomycetes</taxon>
        <taxon>Pleosporomycetidae</taxon>
        <taxon>Pleosporales</taxon>
        <taxon>Massarineae</taxon>
        <taxon>Didymosphaeriaceae</taxon>
        <taxon>Pseudopithomyces</taxon>
    </lineage>
</organism>
<dbReference type="InterPro" id="IPR001005">
    <property type="entry name" value="SANT/Myb"/>
</dbReference>
<dbReference type="PROSITE" id="PS50090">
    <property type="entry name" value="MYB_LIKE"/>
    <property type="match status" value="1"/>
</dbReference>
<feature type="compositionally biased region" description="Basic and acidic residues" evidence="1">
    <location>
        <begin position="183"/>
        <end position="211"/>
    </location>
</feature>
<sequence>MASDPPPPRLSKAYVLGLSSKPWKDPPKPPALNSWKGMMNTPGAALEWAASDGRRGRLVRKGKMRGLGSPSREAVDSKGSSGPGTISRVAGKCFAKTDGKDAKSEKEANKYTSGQTNDASELEYKRVPSKTWTEDQDKVLFRMKFEQKPWGEITKEFGKTKQECNDRWKEIMPEGFYNNQNKGGDKSGDKGKHDKGKDKKQKQEGQKKAEPEASSGGDALGVVGWDMFAAPEDNKSNAPGGNAKNETVVNTSWDNPAGGGVDTGGTAGGANTWNTENNNNTGAAENGSWNFGNGNDDTNEKNENGENGKKPPENGGQNESRKPNSTAGGNEWTENNWGGADGGIGADATAAWGEEGWGGGDGNDTKSNGKVDNDNGSGDRGNGNGDNNKNASGGWNTNDNDKAGGQSWGGAASPKKSSSRCDSKDHKKHRSSERSFRRDSESKDKHKSHHHHGRSHQAEYKVAPDDTFSQDELKLVARILQQDSFMVWERVSWRFKDKTGRHLDPDVFEKKITGRVEKEQH</sequence>
<feature type="compositionally biased region" description="Polar residues" evidence="1">
    <location>
        <begin position="110"/>
        <end position="119"/>
    </location>
</feature>
<evidence type="ECO:0000313" key="4">
    <source>
        <dbReference type="Proteomes" id="UP001280581"/>
    </source>
</evidence>
<dbReference type="InterPro" id="IPR009057">
    <property type="entry name" value="Homeodomain-like_sf"/>
</dbReference>
<name>A0AAN6LV64_9PLEO</name>
<feature type="region of interest" description="Disordered" evidence="1">
    <location>
        <begin position="61"/>
        <end position="136"/>
    </location>
</feature>
<feature type="compositionally biased region" description="Basic and acidic residues" evidence="1">
    <location>
        <begin position="95"/>
        <end position="109"/>
    </location>
</feature>
<dbReference type="EMBL" id="WVTA01000013">
    <property type="protein sequence ID" value="KAK3202795.1"/>
    <property type="molecule type" value="Genomic_DNA"/>
</dbReference>
<feature type="compositionally biased region" description="Basic and acidic residues" evidence="1">
    <location>
        <begin position="432"/>
        <end position="444"/>
    </location>
</feature>
<feature type="compositionally biased region" description="Gly residues" evidence="1">
    <location>
        <begin position="257"/>
        <end position="268"/>
    </location>
</feature>
<evidence type="ECO:0000259" key="2">
    <source>
        <dbReference type="PROSITE" id="PS50090"/>
    </source>
</evidence>
<feature type="compositionally biased region" description="Polar residues" evidence="1">
    <location>
        <begin position="236"/>
        <end position="254"/>
    </location>
</feature>